<name>A0AAE6UZN2_9STRE</name>
<organism evidence="2 3">
    <name type="scientific">Streptococcus ruminicola</name>
    <dbReference type="NCBI Taxonomy" id="2686210"/>
    <lineage>
        <taxon>Bacteria</taxon>
        <taxon>Bacillati</taxon>
        <taxon>Bacillota</taxon>
        <taxon>Bacilli</taxon>
        <taxon>Lactobacillales</taxon>
        <taxon>Streptococcaceae</taxon>
        <taxon>Streptococcus</taxon>
    </lineage>
</organism>
<evidence type="ECO:0000313" key="2">
    <source>
        <dbReference type="EMBL" id="QGZ28350.1"/>
    </source>
</evidence>
<sequence length="51" mass="6085">MTITVLETFTRHKKYITSVIEFPYFNIKLEATNKLTKDTKRNAFNYRNIGN</sequence>
<accession>A0AAE6UZN2</accession>
<dbReference type="AlphaFoldDB" id="A0AAE6UZN2"/>
<dbReference type="EMBL" id="CP046875">
    <property type="protein sequence ID" value="QGZ28350.1"/>
    <property type="molecule type" value="Genomic_DNA"/>
</dbReference>
<keyword evidence="3" id="KW-1185">Reference proteome</keyword>
<evidence type="ECO:0000313" key="3">
    <source>
        <dbReference type="Proteomes" id="UP000433223"/>
    </source>
</evidence>
<reference evidence="2 3" key="1">
    <citation type="submission" date="2019-12" db="EMBL/GenBank/DDBJ databases">
        <title>Complete genome sequence of Streptococcus lutetiensis CNU 77-61 isolated from Capra aegagrus hircus.</title>
        <authorList>
            <person name="Park S.Y."/>
            <person name="Kim J.H."/>
            <person name="Seo S.W."/>
        </authorList>
    </citation>
    <scope>NUCLEOTIDE SEQUENCE [LARGE SCALE GENOMIC DNA]</scope>
    <source>
        <strain evidence="2 3">CNU_77-61</strain>
    </source>
</reference>
<protein>
    <recommendedName>
        <fullName evidence="1">Transposase IS204/IS1001/IS1096/IS1165 DDE domain-containing protein</fullName>
    </recommendedName>
</protein>
<dbReference type="Proteomes" id="UP000433223">
    <property type="component" value="Chromosome"/>
</dbReference>
<proteinExistence type="predicted"/>
<evidence type="ECO:0000259" key="1">
    <source>
        <dbReference type="Pfam" id="PF01610"/>
    </source>
</evidence>
<dbReference type="InterPro" id="IPR002560">
    <property type="entry name" value="Transposase_DDE"/>
</dbReference>
<gene>
    <name evidence="2" type="ORF">GP482_02480</name>
</gene>
<feature type="domain" description="Transposase IS204/IS1001/IS1096/IS1165 DDE" evidence="1">
    <location>
        <begin position="4"/>
        <end position="51"/>
    </location>
</feature>
<dbReference type="Pfam" id="PF01610">
    <property type="entry name" value="DDE_Tnp_ISL3"/>
    <property type="match status" value="1"/>
</dbReference>